<feature type="chain" id="PRO_5012286028" evidence="3">
    <location>
        <begin position="24"/>
        <end position="412"/>
    </location>
</feature>
<evidence type="ECO:0000256" key="1">
    <source>
        <dbReference type="ARBA" id="ARBA00007613"/>
    </source>
</evidence>
<dbReference type="EMBL" id="FZOS01000010">
    <property type="protein sequence ID" value="SNS62327.1"/>
    <property type="molecule type" value="Genomic_DNA"/>
</dbReference>
<dbReference type="OrthoDB" id="9791261at2"/>
<keyword evidence="3" id="KW-0732">Signal</keyword>
<dbReference type="Gene3D" id="1.20.1600.10">
    <property type="entry name" value="Outer membrane efflux proteins (OEP)"/>
    <property type="match status" value="1"/>
</dbReference>
<evidence type="ECO:0000313" key="5">
    <source>
        <dbReference type="Proteomes" id="UP000198281"/>
    </source>
</evidence>
<dbReference type="InterPro" id="IPR003423">
    <property type="entry name" value="OMP_efflux"/>
</dbReference>
<evidence type="ECO:0000256" key="3">
    <source>
        <dbReference type="SAM" id="SignalP"/>
    </source>
</evidence>
<keyword evidence="5" id="KW-1185">Reference proteome</keyword>
<feature type="signal peptide" evidence="3">
    <location>
        <begin position="1"/>
        <end position="23"/>
    </location>
</feature>
<organism evidence="4 5">
    <name type="scientific">Edaphosphingomonas laterariae</name>
    <dbReference type="NCBI Taxonomy" id="861865"/>
    <lineage>
        <taxon>Bacteria</taxon>
        <taxon>Pseudomonadati</taxon>
        <taxon>Pseudomonadota</taxon>
        <taxon>Alphaproteobacteria</taxon>
        <taxon>Sphingomonadales</taxon>
        <taxon>Rhizorhabdaceae</taxon>
        <taxon>Edaphosphingomonas</taxon>
    </lineage>
</organism>
<evidence type="ECO:0000256" key="2">
    <source>
        <dbReference type="SAM" id="Coils"/>
    </source>
</evidence>
<dbReference type="GO" id="GO:0015562">
    <property type="term" value="F:efflux transmembrane transporter activity"/>
    <property type="evidence" value="ECO:0007669"/>
    <property type="project" value="InterPro"/>
</dbReference>
<feature type="coiled-coil region" evidence="2">
    <location>
        <begin position="289"/>
        <end position="318"/>
    </location>
</feature>
<dbReference type="Pfam" id="PF02321">
    <property type="entry name" value="OEP"/>
    <property type="match status" value="1"/>
</dbReference>
<dbReference type="PANTHER" id="PTHR30203">
    <property type="entry name" value="OUTER MEMBRANE CATION EFFLUX PROTEIN"/>
    <property type="match status" value="1"/>
</dbReference>
<reference evidence="5" key="1">
    <citation type="submission" date="2017-06" db="EMBL/GenBank/DDBJ databases">
        <authorList>
            <person name="Varghese N."/>
            <person name="Submissions S."/>
        </authorList>
    </citation>
    <scope>NUCLEOTIDE SEQUENCE [LARGE SCALE GENOMIC DNA]</scope>
    <source>
        <strain evidence="5">LNB2</strain>
    </source>
</reference>
<evidence type="ECO:0000313" key="4">
    <source>
        <dbReference type="EMBL" id="SNS62327.1"/>
    </source>
</evidence>
<comment type="similarity">
    <text evidence="1">Belongs to the outer membrane factor (OMF) (TC 1.B.17) family.</text>
</comment>
<dbReference type="SUPFAM" id="SSF56954">
    <property type="entry name" value="Outer membrane efflux proteins (OEP)"/>
    <property type="match status" value="1"/>
</dbReference>
<dbReference type="InterPro" id="IPR010131">
    <property type="entry name" value="MdtP/NodT-like"/>
</dbReference>
<dbReference type="PANTHER" id="PTHR30203:SF24">
    <property type="entry name" value="BLR4935 PROTEIN"/>
    <property type="match status" value="1"/>
</dbReference>
<feature type="coiled-coil region" evidence="2">
    <location>
        <begin position="176"/>
        <end position="203"/>
    </location>
</feature>
<protein>
    <submittedName>
        <fullName evidence="4">Outer membrane protein, cobalt-zinc-cadmium efflux system</fullName>
    </submittedName>
</protein>
<name>A0A239FZ61_9SPHN</name>
<keyword evidence="2" id="KW-0175">Coiled coil</keyword>
<dbReference type="AlphaFoldDB" id="A0A239FZ61"/>
<gene>
    <name evidence="4" type="ORF">SAMN06295912_110118</name>
</gene>
<proteinExistence type="inferred from homology"/>
<sequence length="412" mass="44408">MQFPMRAALLAGAALLMAPPAGAAPVTLGEAVQRALAAAPDLQASSAGIDAARAEQTQARVRPNPALSVEAENIAGTGNFSLFEQSETTVSYAQPIERGGKREARMAYAARGVALAEAQARVTRLDLAQQVQRAFIDVQIADQLLWIAEQRLTRERAMQKEAVRRVRGYKDPLFVETRANARIVEAELALQEAQAKRAAARALLASFWAGSPDDLEIDEGIEQPAPNGASLAAADAAVYGAAVERARAQVVVEQSRGVQDYTVSGGARFLRETNDVALVAGVSIPLGRFDRNQGNIERARAERQRIEHQAEADRLARLRRLAALRADASAAQARADGIMAQVYPKAVQALAQVREGYNRGGFRFSDVQDAADAIIATQDQWADAMTRYRDAQSEIDRLTGRFDAVPAAETQP</sequence>
<dbReference type="Proteomes" id="UP000198281">
    <property type="component" value="Unassembled WGS sequence"/>
</dbReference>
<accession>A0A239FZ61</accession>
<dbReference type="RefSeq" id="WP_089219709.1">
    <property type="nucleotide sequence ID" value="NZ_FZOS01000010.1"/>
</dbReference>